<proteinExistence type="predicted"/>
<organism evidence="4 5">
    <name type="scientific">Ethanoligenens harbinense (strain DSM 18485 / JCM 12961 / CGMCC 1.5033 / YUAN-3)</name>
    <dbReference type="NCBI Taxonomy" id="663278"/>
    <lineage>
        <taxon>Bacteria</taxon>
        <taxon>Bacillati</taxon>
        <taxon>Bacillota</taxon>
        <taxon>Clostridia</taxon>
        <taxon>Eubacteriales</taxon>
        <taxon>Oscillospiraceae</taxon>
        <taxon>Ethanoligenens</taxon>
    </lineage>
</organism>
<dbReference type="InterPro" id="IPR000086">
    <property type="entry name" value="NUDIX_hydrolase_dom"/>
</dbReference>
<dbReference type="KEGG" id="eha:Ethha_0918"/>
<comment type="cofactor">
    <cofactor evidence="1">
        <name>Mg(2+)</name>
        <dbReference type="ChEBI" id="CHEBI:18420"/>
    </cofactor>
</comment>
<dbReference type="HOGENOM" id="CLU_062658_5_1_9"/>
<feature type="domain" description="Nudix hydrolase" evidence="3">
    <location>
        <begin position="39"/>
        <end position="168"/>
    </location>
</feature>
<dbReference type="eggNOG" id="COG0494">
    <property type="taxonomic scope" value="Bacteria"/>
</dbReference>
<dbReference type="GO" id="GO:0016787">
    <property type="term" value="F:hydrolase activity"/>
    <property type="evidence" value="ECO:0007669"/>
    <property type="project" value="UniProtKB-KW"/>
</dbReference>
<dbReference type="STRING" id="663278.Ethha_0918"/>
<evidence type="ECO:0000256" key="2">
    <source>
        <dbReference type="ARBA" id="ARBA00022801"/>
    </source>
</evidence>
<dbReference type="RefSeq" id="WP_013484841.1">
    <property type="nucleotide sequence ID" value="NC_014828.1"/>
</dbReference>
<evidence type="ECO:0000259" key="3">
    <source>
        <dbReference type="PROSITE" id="PS51462"/>
    </source>
</evidence>
<dbReference type="AlphaFoldDB" id="E6U3R0"/>
<dbReference type="Pfam" id="PF00293">
    <property type="entry name" value="NUDIX"/>
    <property type="match status" value="1"/>
</dbReference>
<evidence type="ECO:0000256" key="1">
    <source>
        <dbReference type="ARBA" id="ARBA00001946"/>
    </source>
</evidence>
<dbReference type="Proteomes" id="UP000001551">
    <property type="component" value="Chromosome"/>
</dbReference>
<gene>
    <name evidence="4" type="ordered locus">Ethha_0918</name>
</gene>
<dbReference type="PANTHER" id="PTHR11839">
    <property type="entry name" value="UDP/ADP-SUGAR PYROPHOSPHATASE"/>
    <property type="match status" value="1"/>
</dbReference>
<dbReference type="PANTHER" id="PTHR11839:SF18">
    <property type="entry name" value="NUDIX HYDROLASE DOMAIN-CONTAINING PROTEIN"/>
    <property type="match status" value="1"/>
</dbReference>
<dbReference type="InterPro" id="IPR015797">
    <property type="entry name" value="NUDIX_hydrolase-like_dom_sf"/>
</dbReference>
<dbReference type="SUPFAM" id="SSF55811">
    <property type="entry name" value="Nudix"/>
    <property type="match status" value="1"/>
</dbReference>
<name>E6U3R0_ETHHY</name>
<evidence type="ECO:0000313" key="4">
    <source>
        <dbReference type="EMBL" id="ADU26477.1"/>
    </source>
</evidence>
<dbReference type="GO" id="GO:0019693">
    <property type="term" value="P:ribose phosphate metabolic process"/>
    <property type="evidence" value="ECO:0007669"/>
    <property type="project" value="TreeGrafter"/>
</dbReference>
<keyword evidence="5" id="KW-1185">Reference proteome</keyword>
<dbReference type="Gene3D" id="3.90.79.10">
    <property type="entry name" value="Nucleoside Triphosphate Pyrophosphohydrolase"/>
    <property type="match status" value="1"/>
</dbReference>
<reference evidence="4 5" key="1">
    <citation type="submission" date="2010-12" db="EMBL/GenBank/DDBJ databases">
        <title>Complete sequence of Ethanoligenens harbinense YUAN-3.</title>
        <authorList>
            <person name="Lucas S."/>
            <person name="Copeland A."/>
            <person name="Lapidus A."/>
            <person name="Cheng J.-F."/>
            <person name="Bruce D."/>
            <person name="Goodwin L."/>
            <person name="Pitluck S."/>
            <person name="Chertkov O."/>
            <person name="Misra M."/>
            <person name="Detter J.C."/>
            <person name="Han C."/>
            <person name="Tapia R."/>
            <person name="Land M."/>
            <person name="Hauser L."/>
            <person name="Jeffries C."/>
            <person name="Kyrpides N."/>
            <person name="Ivanova N."/>
            <person name="Mikhailova N."/>
            <person name="Wang A."/>
            <person name="Mouttaki H."/>
            <person name="He Z."/>
            <person name="Zhou J."/>
            <person name="Hemme C.L."/>
            <person name="Woyke T."/>
        </authorList>
    </citation>
    <scope>NUCLEOTIDE SEQUENCE [LARGE SCALE GENOMIC DNA]</scope>
    <source>
        <strain evidence="5">DSM 18485 / JCM 12961 / CGMCC 1.5033 / YUAN-3</strain>
    </source>
</reference>
<dbReference type="FunFam" id="3.90.79.10:FF:000024">
    <property type="entry name" value="ADP-ribose pyrophosphatase"/>
    <property type="match status" value="1"/>
</dbReference>
<dbReference type="GO" id="GO:0005829">
    <property type="term" value="C:cytosol"/>
    <property type="evidence" value="ECO:0007669"/>
    <property type="project" value="TreeGrafter"/>
</dbReference>
<keyword evidence="2 4" id="KW-0378">Hydrolase</keyword>
<protein>
    <submittedName>
        <fullName evidence="4">NUDIX hydrolase</fullName>
    </submittedName>
</protein>
<evidence type="ECO:0000313" key="5">
    <source>
        <dbReference type="Proteomes" id="UP000001551"/>
    </source>
</evidence>
<accession>E6U3R0</accession>
<dbReference type="GO" id="GO:0006753">
    <property type="term" value="P:nucleoside phosphate metabolic process"/>
    <property type="evidence" value="ECO:0007669"/>
    <property type="project" value="TreeGrafter"/>
</dbReference>
<dbReference type="PROSITE" id="PS51462">
    <property type="entry name" value="NUDIX"/>
    <property type="match status" value="1"/>
</dbReference>
<dbReference type="EMBL" id="CP002400">
    <property type="protein sequence ID" value="ADU26477.1"/>
    <property type="molecule type" value="Genomic_DNA"/>
</dbReference>
<sequence length="181" mass="20199">MKYEEKMIDSTALYEGRIIRLRKDEVLLPNGHRSTREVVEHPGGVCVVAVADDDTVLLVRQFRYPFGEELLELPAGKLEKGEDPLECGKRELLEETGAVAAEYVSLGAFYPTCGYCNEIIYLYLAKGLTMGEQQPDEDEFLDVVRLPFAQAVSMVLDNTLPDGKTQAAILKAWVLAQKESD</sequence>